<dbReference type="AlphaFoldDB" id="A0A4C1UIN5"/>
<name>A0A4C1UIN5_EUMVA</name>
<evidence type="ECO:0000313" key="2">
    <source>
        <dbReference type="Proteomes" id="UP000299102"/>
    </source>
</evidence>
<organism evidence="1 2">
    <name type="scientific">Eumeta variegata</name>
    <name type="common">Bagworm moth</name>
    <name type="synonym">Eumeta japonica</name>
    <dbReference type="NCBI Taxonomy" id="151549"/>
    <lineage>
        <taxon>Eukaryota</taxon>
        <taxon>Metazoa</taxon>
        <taxon>Ecdysozoa</taxon>
        <taxon>Arthropoda</taxon>
        <taxon>Hexapoda</taxon>
        <taxon>Insecta</taxon>
        <taxon>Pterygota</taxon>
        <taxon>Neoptera</taxon>
        <taxon>Endopterygota</taxon>
        <taxon>Lepidoptera</taxon>
        <taxon>Glossata</taxon>
        <taxon>Ditrysia</taxon>
        <taxon>Tineoidea</taxon>
        <taxon>Psychidae</taxon>
        <taxon>Oiketicinae</taxon>
        <taxon>Eumeta</taxon>
    </lineage>
</organism>
<gene>
    <name evidence="1" type="ORF">EVAR_74951_1</name>
</gene>
<reference evidence="1 2" key="1">
    <citation type="journal article" date="2019" name="Commun. Biol.">
        <title>The bagworm genome reveals a unique fibroin gene that provides high tensile strength.</title>
        <authorList>
            <person name="Kono N."/>
            <person name="Nakamura H."/>
            <person name="Ohtoshi R."/>
            <person name="Tomita M."/>
            <person name="Numata K."/>
            <person name="Arakawa K."/>
        </authorList>
    </citation>
    <scope>NUCLEOTIDE SEQUENCE [LARGE SCALE GENOMIC DNA]</scope>
</reference>
<dbReference type="Proteomes" id="UP000299102">
    <property type="component" value="Unassembled WGS sequence"/>
</dbReference>
<accession>A0A4C1UIN5</accession>
<dbReference type="OrthoDB" id="20960at2759"/>
<dbReference type="EMBL" id="BGZK01000177">
    <property type="protein sequence ID" value="GBP26189.1"/>
    <property type="molecule type" value="Genomic_DNA"/>
</dbReference>
<proteinExistence type="predicted"/>
<evidence type="ECO:0000313" key="1">
    <source>
        <dbReference type="EMBL" id="GBP26189.1"/>
    </source>
</evidence>
<keyword evidence="2" id="KW-1185">Reference proteome</keyword>
<protein>
    <submittedName>
        <fullName evidence="1">Uncharacterized protein</fullName>
    </submittedName>
</protein>
<comment type="caution">
    <text evidence="1">The sequence shown here is derived from an EMBL/GenBank/DDBJ whole genome shotgun (WGS) entry which is preliminary data.</text>
</comment>
<sequence length="179" mass="19807">MVGPTTEYLESCEGGVIESKHDIHRILSQHSYAHPYTEDTSTTNVQDVDVKHEHILSTELSDGDKGDVFYTSVEDANDCVTIEVPCEEQLSVEEIKPLTVETEFDIANDLALDSEMKLLSPMSLSPQASEDNFLAVSPAHTFNSDLGYESLPSPFSDPESIDLPDFWCDSFSELFPGLV</sequence>